<protein>
    <recommendedName>
        <fullName evidence="1">RNase H type-1 domain-containing protein</fullName>
    </recommendedName>
</protein>
<dbReference type="AlphaFoldDB" id="A0A7J7G106"/>
<dbReference type="InterPro" id="IPR036691">
    <property type="entry name" value="Endo/exonu/phosph_ase_sf"/>
</dbReference>
<proteinExistence type="predicted"/>
<reference evidence="2 3" key="2">
    <citation type="submission" date="2020-07" db="EMBL/GenBank/DDBJ databases">
        <title>Genome assembly of wild tea tree DASZ reveals pedigree and selection history of tea varieties.</title>
        <authorList>
            <person name="Zhang W."/>
        </authorList>
    </citation>
    <scope>NUCLEOTIDE SEQUENCE [LARGE SCALE GENOMIC DNA]</scope>
    <source>
        <strain evidence="3">cv. G240</strain>
        <tissue evidence="2">Leaf</tissue>
    </source>
</reference>
<evidence type="ECO:0000259" key="1">
    <source>
        <dbReference type="PROSITE" id="PS50879"/>
    </source>
</evidence>
<keyword evidence="3" id="KW-1185">Reference proteome</keyword>
<dbReference type="PROSITE" id="PS50879">
    <property type="entry name" value="RNASE_H_1"/>
    <property type="match status" value="1"/>
</dbReference>
<dbReference type="GO" id="GO:0003676">
    <property type="term" value="F:nucleic acid binding"/>
    <property type="evidence" value="ECO:0007669"/>
    <property type="project" value="InterPro"/>
</dbReference>
<dbReference type="InterPro" id="IPR044730">
    <property type="entry name" value="RNase_H-like_dom_plant"/>
</dbReference>
<reference evidence="3" key="1">
    <citation type="journal article" date="2020" name="Nat. Commun.">
        <title>Genome assembly of wild tea tree DASZ reveals pedigree and selection history of tea varieties.</title>
        <authorList>
            <person name="Zhang W."/>
            <person name="Zhang Y."/>
            <person name="Qiu H."/>
            <person name="Guo Y."/>
            <person name="Wan H."/>
            <person name="Zhang X."/>
            <person name="Scossa F."/>
            <person name="Alseekh S."/>
            <person name="Zhang Q."/>
            <person name="Wang P."/>
            <person name="Xu L."/>
            <person name="Schmidt M.H."/>
            <person name="Jia X."/>
            <person name="Li D."/>
            <person name="Zhu A."/>
            <person name="Guo F."/>
            <person name="Chen W."/>
            <person name="Ni D."/>
            <person name="Usadel B."/>
            <person name="Fernie A.R."/>
            <person name="Wen W."/>
        </authorList>
    </citation>
    <scope>NUCLEOTIDE SEQUENCE [LARGE SCALE GENOMIC DNA]</scope>
    <source>
        <strain evidence="3">cv. G240</strain>
    </source>
</reference>
<dbReference type="EMBL" id="JACBKZ010000014">
    <property type="protein sequence ID" value="KAF5934299.1"/>
    <property type="molecule type" value="Genomic_DNA"/>
</dbReference>
<dbReference type="InterPro" id="IPR012337">
    <property type="entry name" value="RNaseH-like_sf"/>
</dbReference>
<dbReference type="SUPFAM" id="SSF53098">
    <property type="entry name" value="Ribonuclease H-like"/>
    <property type="match status" value="1"/>
</dbReference>
<evidence type="ECO:0000313" key="2">
    <source>
        <dbReference type="EMBL" id="KAF5934299.1"/>
    </source>
</evidence>
<dbReference type="PANTHER" id="PTHR47723:SF19">
    <property type="entry name" value="POLYNUCLEOTIDYL TRANSFERASE, RIBONUCLEASE H-LIKE SUPERFAMILY PROTEIN"/>
    <property type="match status" value="1"/>
</dbReference>
<dbReference type="CDD" id="cd06222">
    <property type="entry name" value="RNase_H_like"/>
    <property type="match status" value="1"/>
</dbReference>
<dbReference type="Proteomes" id="UP000593564">
    <property type="component" value="Unassembled WGS sequence"/>
</dbReference>
<dbReference type="GO" id="GO:0004523">
    <property type="term" value="F:RNA-DNA hybrid ribonuclease activity"/>
    <property type="evidence" value="ECO:0007669"/>
    <property type="project" value="InterPro"/>
</dbReference>
<organism evidence="2 3">
    <name type="scientific">Camellia sinensis</name>
    <name type="common">Tea plant</name>
    <name type="synonym">Thea sinensis</name>
    <dbReference type="NCBI Taxonomy" id="4442"/>
    <lineage>
        <taxon>Eukaryota</taxon>
        <taxon>Viridiplantae</taxon>
        <taxon>Streptophyta</taxon>
        <taxon>Embryophyta</taxon>
        <taxon>Tracheophyta</taxon>
        <taxon>Spermatophyta</taxon>
        <taxon>Magnoliopsida</taxon>
        <taxon>eudicotyledons</taxon>
        <taxon>Gunneridae</taxon>
        <taxon>Pentapetalae</taxon>
        <taxon>asterids</taxon>
        <taxon>Ericales</taxon>
        <taxon>Theaceae</taxon>
        <taxon>Camellia</taxon>
    </lineage>
</organism>
<sequence>MAENHQAIRRYLELDIQNPLPNHDIPSMDLMIWNCRGAGNKKFKRTLRELVQIHKPALVVLMEPKVEFKAMGMYFNCMGFTASTHVDPIRRSGGCASPQLTWSNNRKGWANTMARLDRALCNTEWQITFPDGAVRNLLRTYSDHSPTDGAHPSNLVSCKLDQADNAALTNAITNDEVWNIVKNINAFKAPERDGFQVVFYHTYWSIVAKGRDASHIWRGIMSTRPFLRKGVKWNISDGRSMHVWKDWWCGNSSFEDTISGTMQSNIIDAIRMSNLRQLLGADGNWDAILIKDNFPQPLATIILGTPLPGNSGMDTPIWKGSLGGEFTVSSVYEMLRDSEDRAEDWSWVWNLRLPQKLKGRLKLNTDGSRKTGGAGGFGGLIRDEQGAWVCGYYGRLQPGTSLEAELWALYKGLTVILQKGMNNVIVESDAMQVVQLMNEETKDNCPFKNLVEDSKILLRGYQCTVQHVWKAGNLCADALAKFGAQQPEDMLVVNEPPAEIRSLIISDMIFLSRERA</sequence>
<gene>
    <name evidence="2" type="ORF">HYC85_030470</name>
</gene>
<feature type="domain" description="RNase H type-1" evidence="1">
    <location>
        <begin position="357"/>
        <end position="485"/>
    </location>
</feature>
<dbReference type="Gene3D" id="3.30.420.10">
    <property type="entry name" value="Ribonuclease H-like superfamily/Ribonuclease H"/>
    <property type="match status" value="1"/>
</dbReference>
<name>A0A7J7G106_CAMSI</name>
<dbReference type="InterPro" id="IPR053151">
    <property type="entry name" value="RNase_H-like"/>
</dbReference>
<dbReference type="SUPFAM" id="SSF56219">
    <property type="entry name" value="DNase I-like"/>
    <property type="match status" value="1"/>
</dbReference>
<dbReference type="Pfam" id="PF13456">
    <property type="entry name" value="RVT_3"/>
    <property type="match status" value="1"/>
</dbReference>
<dbReference type="InterPro" id="IPR036397">
    <property type="entry name" value="RNaseH_sf"/>
</dbReference>
<evidence type="ECO:0000313" key="3">
    <source>
        <dbReference type="Proteomes" id="UP000593564"/>
    </source>
</evidence>
<dbReference type="InterPro" id="IPR002156">
    <property type="entry name" value="RNaseH_domain"/>
</dbReference>
<comment type="caution">
    <text evidence="2">The sequence shown here is derived from an EMBL/GenBank/DDBJ whole genome shotgun (WGS) entry which is preliminary data.</text>
</comment>
<dbReference type="PANTHER" id="PTHR47723">
    <property type="entry name" value="OS05G0353850 PROTEIN"/>
    <property type="match status" value="1"/>
</dbReference>
<accession>A0A7J7G106</accession>